<comment type="caution">
    <text evidence="2">The sequence shown here is derived from an EMBL/GenBank/DDBJ whole genome shotgun (WGS) entry which is preliminary data.</text>
</comment>
<keyword evidence="3" id="KW-1185">Reference proteome</keyword>
<dbReference type="Proteomes" id="UP001219525">
    <property type="component" value="Unassembled WGS sequence"/>
</dbReference>
<accession>A0AAD6V5Y3</accession>
<feature type="compositionally biased region" description="Basic and acidic residues" evidence="1">
    <location>
        <begin position="7"/>
        <end position="21"/>
    </location>
</feature>
<proteinExistence type="predicted"/>
<name>A0AAD6V5Y3_9AGAR</name>
<gene>
    <name evidence="2" type="ORF">GGX14DRAFT_402149</name>
</gene>
<organism evidence="2 3">
    <name type="scientific">Mycena pura</name>
    <dbReference type="NCBI Taxonomy" id="153505"/>
    <lineage>
        <taxon>Eukaryota</taxon>
        <taxon>Fungi</taxon>
        <taxon>Dikarya</taxon>
        <taxon>Basidiomycota</taxon>
        <taxon>Agaricomycotina</taxon>
        <taxon>Agaricomycetes</taxon>
        <taxon>Agaricomycetidae</taxon>
        <taxon>Agaricales</taxon>
        <taxon>Marasmiineae</taxon>
        <taxon>Mycenaceae</taxon>
        <taxon>Mycena</taxon>
    </lineage>
</organism>
<protein>
    <submittedName>
        <fullName evidence="2">Uncharacterized protein</fullName>
    </submittedName>
</protein>
<evidence type="ECO:0000256" key="1">
    <source>
        <dbReference type="SAM" id="MobiDB-lite"/>
    </source>
</evidence>
<evidence type="ECO:0000313" key="3">
    <source>
        <dbReference type="Proteomes" id="UP001219525"/>
    </source>
</evidence>
<feature type="region of interest" description="Disordered" evidence="1">
    <location>
        <begin position="61"/>
        <end position="96"/>
    </location>
</feature>
<reference evidence="2" key="1">
    <citation type="submission" date="2023-03" db="EMBL/GenBank/DDBJ databases">
        <title>Massive genome expansion in bonnet fungi (Mycena s.s.) driven by repeated elements and novel gene families across ecological guilds.</title>
        <authorList>
            <consortium name="Lawrence Berkeley National Laboratory"/>
            <person name="Harder C.B."/>
            <person name="Miyauchi S."/>
            <person name="Viragh M."/>
            <person name="Kuo A."/>
            <person name="Thoen E."/>
            <person name="Andreopoulos B."/>
            <person name="Lu D."/>
            <person name="Skrede I."/>
            <person name="Drula E."/>
            <person name="Henrissat B."/>
            <person name="Morin E."/>
            <person name="Kohler A."/>
            <person name="Barry K."/>
            <person name="LaButti K."/>
            <person name="Morin E."/>
            <person name="Salamov A."/>
            <person name="Lipzen A."/>
            <person name="Mereny Z."/>
            <person name="Hegedus B."/>
            <person name="Baldrian P."/>
            <person name="Stursova M."/>
            <person name="Weitz H."/>
            <person name="Taylor A."/>
            <person name="Grigoriev I.V."/>
            <person name="Nagy L.G."/>
            <person name="Martin F."/>
            <person name="Kauserud H."/>
        </authorList>
    </citation>
    <scope>NUCLEOTIDE SEQUENCE</scope>
    <source>
        <strain evidence="2">9144</strain>
    </source>
</reference>
<feature type="region of interest" description="Disordered" evidence="1">
    <location>
        <begin position="1"/>
        <end position="26"/>
    </location>
</feature>
<dbReference type="EMBL" id="JARJCW010000074">
    <property type="protein sequence ID" value="KAJ7198124.1"/>
    <property type="molecule type" value="Genomic_DNA"/>
</dbReference>
<evidence type="ECO:0000313" key="2">
    <source>
        <dbReference type="EMBL" id="KAJ7198124.1"/>
    </source>
</evidence>
<dbReference type="AlphaFoldDB" id="A0AAD6V5Y3"/>
<sequence length="207" mass="23144">MRKRVRGRDNTAKNAKKCEKNAKKKKTLRAVRTSALVWAGPVRTLDGWVWENFGSNFDSDFRGSCGGKATKPKKRPKRGTGAGDGQEDGNGKQKEVSMSVSWIWVTQESRVDWRKASGGEHDPVGDGASSYKRRVMLHPDAEFRRSCRILMQSSGDPGCTVCDASTGAESGRVVYKPNIFFPFFHRPWIDYFPGPRLYIPPSVALMD</sequence>